<name>A0A7X0HAJ1_9ACTN</name>
<reference evidence="2 3" key="1">
    <citation type="submission" date="2020-08" db="EMBL/GenBank/DDBJ databases">
        <title>Genomic Encyclopedia of Type Strains, Phase IV (KMG-IV): sequencing the most valuable type-strain genomes for metagenomic binning, comparative biology and taxonomic classification.</title>
        <authorList>
            <person name="Goeker M."/>
        </authorList>
    </citation>
    <scope>NUCLEOTIDE SEQUENCE [LARGE SCALE GENOMIC DNA]</scope>
    <source>
        <strain evidence="2 3">DSM 40141</strain>
    </source>
</reference>
<evidence type="ECO:0000313" key="2">
    <source>
        <dbReference type="EMBL" id="MBB6433901.1"/>
    </source>
</evidence>
<gene>
    <name evidence="2" type="ORF">HNQ79_000339</name>
</gene>
<dbReference type="EMBL" id="JACHEM010000001">
    <property type="protein sequence ID" value="MBB6433901.1"/>
    <property type="molecule type" value="Genomic_DNA"/>
</dbReference>
<feature type="region of interest" description="Disordered" evidence="1">
    <location>
        <begin position="31"/>
        <end position="55"/>
    </location>
</feature>
<comment type="caution">
    <text evidence="2">The sequence shown here is derived from an EMBL/GenBank/DDBJ whole genome shotgun (WGS) entry which is preliminary data.</text>
</comment>
<protein>
    <submittedName>
        <fullName evidence="2">Uncharacterized protein</fullName>
    </submittedName>
</protein>
<sequence>MGQRIVRTALVAGVAVLALLLLLAAYGGTKDSADDKGAGDGARASSAPGTGTPAPVPRLLVPAAFDTSNGWRIAGGSTEYALAQSPALVAHVERAGPEDFVLRAYDADSGRTVWTGRPWRSLAGPEHFPRLLTVVKGDRRFFVTWSYGKVSGSDALSTGDSVVALDVYEAGNGSQRHLDLPWTGVPVVSGTGPGILVTDGAATATVVDPLTLQPASFASRDLGHPKGCKNCRTSTQVRGLTAKGLLVSGRTEFWVRPTAGKAGKGGWYSAKAAPGGTDPASGLPTSLTASGHVLAKWQMRKPSAWDRWAVHDADTGRVLATADCRKPAIEPGEYPQAVTAPGGQYLVAGNLAFDLRTPVPKGAKTGHCLQERAGSKAVTLVSVTDTGLAYGTTSPTSGGGTPVEVPLATAVPAALADTALLPEAEVAGTGLFRWTDRQDRPYLVGYRLR</sequence>
<accession>A0A7X0HAJ1</accession>
<dbReference type="RefSeq" id="WP_229923147.1">
    <property type="nucleotide sequence ID" value="NZ_BNBN01000001.1"/>
</dbReference>
<dbReference type="Proteomes" id="UP000540423">
    <property type="component" value="Unassembled WGS sequence"/>
</dbReference>
<evidence type="ECO:0000256" key="1">
    <source>
        <dbReference type="SAM" id="MobiDB-lite"/>
    </source>
</evidence>
<organism evidence="2 3">
    <name type="scientific">Streptomyces candidus</name>
    <dbReference type="NCBI Taxonomy" id="67283"/>
    <lineage>
        <taxon>Bacteria</taxon>
        <taxon>Bacillati</taxon>
        <taxon>Actinomycetota</taxon>
        <taxon>Actinomycetes</taxon>
        <taxon>Kitasatosporales</taxon>
        <taxon>Streptomycetaceae</taxon>
        <taxon>Streptomyces</taxon>
    </lineage>
</organism>
<dbReference type="AlphaFoldDB" id="A0A7X0HAJ1"/>
<proteinExistence type="predicted"/>
<evidence type="ECO:0000313" key="3">
    <source>
        <dbReference type="Proteomes" id="UP000540423"/>
    </source>
</evidence>
<keyword evidence="3" id="KW-1185">Reference proteome</keyword>